<feature type="transmembrane region" description="Helical" evidence="1">
    <location>
        <begin position="356"/>
        <end position="374"/>
    </location>
</feature>
<dbReference type="Proteomes" id="UP000198704">
    <property type="component" value="Unassembled WGS sequence"/>
</dbReference>
<organism evidence="2 3">
    <name type="scientific">Methylobacterium phyllostachyos</name>
    <dbReference type="NCBI Taxonomy" id="582672"/>
    <lineage>
        <taxon>Bacteria</taxon>
        <taxon>Pseudomonadati</taxon>
        <taxon>Pseudomonadota</taxon>
        <taxon>Alphaproteobacteria</taxon>
        <taxon>Hyphomicrobiales</taxon>
        <taxon>Methylobacteriaceae</taxon>
        <taxon>Methylobacterium</taxon>
    </lineage>
</organism>
<feature type="transmembrane region" description="Helical" evidence="1">
    <location>
        <begin position="86"/>
        <end position="105"/>
    </location>
</feature>
<dbReference type="EMBL" id="FNHS01000004">
    <property type="protein sequence ID" value="SDM85563.1"/>
    <property type="molecule type" value="Genomic_DNA"/>
</dbReference>
<feature type="transmembrane region" description="Helical" evidence="1">
    <location>
        <begin position="193"/>
        <end position="217"/>
    </location>
</feature>
<proteinExistence type="predicted"/>
<dbReference type="AlphaFoldDB" id="A0A1G9WMV8"/>
<gene>
    <name evidence="2" type="ORF">SAMN05216360_10445</name>
</gene>
<feature type="transmembrane region" description="Helical" evidence="1">
    <location>
        <begin position="143"/>
        <end position="162"/>
    </location>
</feature>
<evidence type="ECO:0000313" key="2">
    <source>
        <dbReference type="EMBL" id="SDM85563.1"/>
    </source>
</evidence>
<protein>
    <recommendedName>
        <fullName evidence="4">4-amino-4-deoxy-L-arabinose transferase</fullName>
    </recommendedName>
</protein>
<feature type="transmembrane region" description="Helical" evidence="1">
    <location>
        <begin position="169"/>
        <end position="187"/>
    </location>
</feature>
<name>A0A1G9WMV8_9HYPH</name>
<feature type="transmembrane region" description="Helical" evidence="1">
    <location>
        <begin position="381"/>
        <end position="398"/>
    </location>
</feature>
<keyword evidence="1" id="KW-0812">Transmembrane</keyword>
<keyword evidence="1" id="KW-0472">Membrane</keyword>
<dbReference type="OrthoDB" id="1082056at2"/>
<feature type="transmembrane region" description="Helical" evidence="1">
    <location>
        <begin position="299"/>
        <end position="323"/>
    </location>
</feature>
<evidence type="ECO:0008006" key="4">
    <source>
        <dbReference type="Google" id="ProtNLM"/>
    </source>
</evidence>
<evidence type="ECO:0000313" key="3">
    <source>
        <dbReference type="Proteomes" id="UP000198704"/>
    </source>
</evidence>
<dbReference type="RefSeq" id="WP_091714609.1">
    <property type="nucleotide sequence ID" value="NZ_FNHS01000004.1"/>
</dbReference>
<feature type="transmembrane region" description="Helical" evidence="1">
    <location>
        <begin position="269"/>
        <end position="287"/>
    </location>
</feature>
<keyword evidence="1" id="KW-1133">Transmembrane helix</keyword>
<evidence type="ECO:0000256" key="1">
    <source>
        <dbReference type="SAM" id="Phobius"/>
    </source>
</evidence>
<feature type="transmembrane region" description="Helical" evidence="1">
    <location>
        <begin position="229"/>
        <end position="249"/>
    </location>
</feature>
<feature type="transmembrane region" description="Helical" evidence="1">
    <location>
        <begin position="112"/>
        <end position="131"/>
    </location>
</feature>
<feature type="transmembrane region" description="Helical" evidence="1">
    <location>
        <begin position="20"/>
        <end position="42"/>
    </location>
</feature>
<keyword evidence="3" id="KW-1185">Reference proteome</keyword>
<reference evidence="3" key="1">
    <citation type="submission" date="2016-10" db="EMBL/GenBank/DDBJ databases">
        <authorList>
            <person name="Varghese N."/>
            <person name="Submissions S."/>
        </authorList>
    </citation>
    <scope>NUCLEOTIDE SEQUENCE [LARGE SCALE GENOMIC DNA]</scope>
    <source>
        <strain evidence="3">BL47</strain>
    </source>
</reference>
<sequence length="606" mass="63830">MSAPAQPTARPTLRVKPRTVLWVLAGLCCATMVPLADLWATIHYLRVPDTDDAMRLVEVRDLLAGQSWYDLIQHRFLAPAGVPSHWSRLIDAPIAGLILALTPLAGRTVAEGLAAALWPVLLFGVYGAVLYRGLRAHFGSRTALLALIAATQTLGLTIQFAAGRVDHHNIQIIAIVGLAFCLMRGGIRSGVIGGGLAALSLAVGLEGLPSIAVAALFCVGDWCWRGRPALPLLAGFGLGLGAFAPILFAAQTAPGLWTATRCDALSPPWLWLACCGLLFAVCAAASGERLASIRARTALAGLSGVLLLGGFALAFPVCLGGPFPDMPPLVRDHWLLTVNEMASLPKFIARGQWEALVFYPVVLLATAAASWMAWRGPHRRIWAGMALFLWPGLILGLFQFRGLYIASGFVPLAAGAVLDRALRDDTERRAGLPRWGNALLGGCIVSTLWMVPAILAEALGPATRTAPDPAGAIACRSQEALAPLDTLPPGTVLAPIFMGPAILLHTRHGIVAAPYHRAIPGLTAAIEGLGGTQADLERVLTGFRVRYLVACPARPAEDLQAETAFATRLAGGAARSDRLVPLDLPGPLKVWRVVPDALKAGAGRAG</sequence>
<accession>A0A1G9WMV8</accession>
<dbReference type="STRING" id="582672.SAMN05216360_10445"/>